<keyword evidence="1" id="KW-0812">Transmembrane</keyword>
<feature type="transmembrane region" description="Helical" evidence="1">
    <location>
        <begin position="12"/>
        <end position="36"/>
    </location>
</feature>
<dbReference type="EMBL" id="CADEPM010000012">
    <property type="protein sequence ID" value="CAB3410972.1"/>
    <property type="molecule type" value="Genomic_DNA"/>
</dbReference>
<dbReference type="AlphaFoldDB" id="A0A8S1FB30"/>
<protein>
    <submittedName>
        <fullName evidence="2">Uncharacterized protein</fullName>
    </submittedName>
</protein>
<evidence type="ECO:0000313" key="2">
    <source>
        <dbReference type="EMBL" id="CAB3410972.1"/>
    </source>
</evidence>
<accession>A0A8S1FB30</accession>
<gene>
    <name evidence="2" type="ORF">CBOVIS_LOCUS12415</name>
</gene>
<evidence type="ECO:0000313" key="3">
    <source>
        <dbReference type="Proteomes" id="UP000494206"/>
    </source>
</evidence>
<sequence>MSEYGSYQSKHGIVEMLVAIVVALQIAAIAYLRFFMIRMFSARLFKTLNHLRIVEDVVNLSRNEPAQTGVMACLKANMTPDEFYTEYKGMMSESRKAILNMFGYDSLTISFIREYFVGLAETRNHRRFSASIRRPL</sequence>
<reference evidence="2 3" key="1">
    <citation type="submission" date="2020-04" db="EMBL/GenBank/DDBJ databases">
        <authorList>
            <person name="Laetsch R D."/>
            <person name="Stevens L."/>
            <person name="Kumar S."/>
            <person name="Blaxter L. M."/>
        </authorList>
    </citation>
    <scope>NUCLEOTIDE SEQUENCE [LARGE SCALE GENOMIC DNA]</scope>
</reference>
<dbReference type="Proteomes" id="UP000494206">
    <property type="component" value="Unassembled WGS sequence"/>
</dbReference>
<organism evidence="2 3">
    <name type="scientific">Caenorhabditis bovis</name>
    <dbReference type="NCBI Taxonomy" id="2654633"/>
    <lineage>
        <taxon>Eukaryota</taxon>
        <taxon>Metazoa</taxon>
        <taxon>Ecdysozoa</taxon>
        <taxon>Nematoda</taxon>
        <taxon>Chromadorea</taxon>
        <taxon>Rhabditida</taxon>
        <taxon>Rhabditina</taxon>
        <taxon>Rhabditomorpha</taxon>
        <taxon>Rhabditoidea</taxon>
        <taxon>Rhabditidae</taxon>
        <taxon>Peloderinae</taxon>
        <taxon>Caenorhabditis</taxon>
    </lineage>
</organism>
<evidence type="ECO:0000256" key="1">
    <source>
        <dbReference type="SAM" id="Phobius"/>
    </source>
</evidence>
<comment type="caution">
    <text evidence="2">The sequence shown here is derived from an EMBL/GenBank/DDBJ whole genome shotgun (WGS) entry which is preliminary data.</text>
</comment>
<name>A0A8S1FB30_9PELO</name>
<keyword evidence="1" id="KW-1133">Transmembrane helix</keyword>
<proteinExistence type="predicted"/>
<keyword evidence="3" id="KW-1185">Reference proteome</keyword>
<keyword evidence="1" id="KW-0472">Membrane</keyword>